<feature type="compositionally biased region" description="Polar residues" evidence="1">
    <location>
        <begin position="1004"/>
        <end position="1014"/>
    </location>
</feature>
<dbReference type="EMBL" id="WIXP02000002">
    <property type="protein sequence ID" value="KAF6214758.1"/>
    <property type="molecule type" value="Genomic_DNA"/>
</dbReference>
<dbReference type="AlphaFoldDB" id="A0A8S9Y2E9"/>
<comment type="caution">
    <text evidence="2">The sequence shown here is derived from an EMBL/GenBank/DDBJ whole genome shotgun (WGS) entry which is preliminary data.</text>
</comment>
<feature type="region of interest" description="Disordered" evidence="1">
    <location>
        <begin position="126"/>
        <end position="166"/>
    </location>
</feature>
<feature type="compositionally biased region" description="Basic and acidic residues" evidence="1">
    <location>
        <begin position="126"/>
        <end position="149"/>
    </location>
</feature>
<organism evidence="2 3">
    <name type="scientific">Apolygus lucorum</name>
    <name type="common">Small green plant bug</name>
    <name type="synonym">Lygocoris lucorum</name>
    <dbReference type="NCBI Taxonomy" id="248454"/>
    <lineage>
        <taxon>Eukaryota</taxon>
        <taxon>Metazoa</taxon>
        <taxon>Ecdysozoa</taxon>
        <taxon>Arthropoda</taxon>
        <taxon>Hexapoda</taxon>
        <taxon>Insecta</taxon>
        <taxon>Pterygota</taxon>
        <taxon>Neoptera</taxon>
        <taxon>Paraneoptera</taxon>
        <taxon>Hemiptera</taxon>
        <taxon>Heteroptera</taxon>
        <taxon>Panheteroptera</taxon>
        <taxon>Cimicomorpha</taxon>
        <taxon>Miridae</taxon>
        <taxon>Mirini</taxon>
        <taxon>Apolygus</taxon>
    </lineage>
</organism>
<evidence type="ECO:0000313" key="3">
    <source>
        <dbReference type="Proteomes" id="UP000466442"/>
    </source>
</evidence>
<evidence type="ECO:0000256" key="1">
    <source>
        <dbReference type="SAM" id="MobiDB-lite"/>
    </source>
</evidence>
<feature type="compositionally biased region" description="Polar residues" evidence="1">
    <location>
        <begin position="506"/>
        <end position="526"/>
    </location>
</feature>
<feature type="region of interest" description="Disordered" evidence="1">
    <location>
        <begin position="951"/>
        <end position="977"/>
    </location>
</feature>
<accession>A0A8S9Y2E9</accession>
<keyword evidence="3" id="KW-1185">Reference proteome</keyword>
<feature type="compositionally biased region" description="Basic and acidic residues" evidence="1">
    <location>
        <begin position="378"/>
        <end position="390"/>
    </location>
</feature>
<dbReference type="Proteomes" id="UP000466442">
    <property type="component" value="Unassembled WGS sequence"/>
</dbReference>
<reference evidence="2" key="1">
    <citation type="journal article" date="2021" name="Mol. Ecol. Resour.">
        <title>Apolygus lucorum genome provides insights into omnivorousness and mesophyll feeding.</title>
        <authorList>
            <person name="Liu Y."/>
            <person name="Liu H."/>
            <person name="Wang H."/>
            <person name="Huang T."/>
            <person name="Liu B."/>
            <person name="Yang B."/>
            <person name="Yin L."/>
            <person name="Li B."/>
            <person name="Zhang Y."/>
            <person name="Zhang S."/>
            <person name="Jiang F."/>
            <person name="Zhang X."/>
            <person name="Ren Y."/>
            <person name="Wang B."/>
            <person name="Wang S."/>
            <person name="Lu Y."/>
            <person name="Wu K."/>
            <person name="Fan W."/>
            <person name="Wang G."/>
        </authorList>
    </citation>
    <scope>NUCLEOTIDE SEQUENCE</scope>
    <source>
        <strain evidence="2">12Hb</strain>
    </source>
</reference>
<proteinExistence type="predicted"/>
<sequence length="1034" mass="113129">METESGCITGDAEVSRIQSKLLSLGEGLPNTRTSTELEEVAKSYIIDISDSASEDPHAELIGHQESESVLGNNDNQNNAECQSALVQKVDTNLSDDACSNLISEPDTVSGNHFILSLQTSKNLHCSREDEHREINSQDRLRREQAPPEKELEEGEIEGSDGVPETIEDYGTRKARNRPHKKRLLNITTDSDFSDESIRRIRIKSKLKLRKRRKKIISDLHKIETAKKTKDISKDQENVSQKDRPIEAISGIPTMTINLSKQTTVDTCDTVVIEDDEEEIVEAITKQMPPEILELDDSDEAKTNWTARWLESSHVKKVVTTSKILTNARKKMKMKLKMKEVPEIEAAPLLVVAPELIGSVEEYHRLVKEGVITSSSKDTSSEKKGAAEKSEAMPISEADVECGNKEQIDKANSPNENEMTSDLCFQVELLGEKLDSFEKKTGGKRIVKSDTIVPPSNASIRAPDKESPLAQPLHDENSSIVAGKLDADLIDETVIPKVEGEKMSEVPESNQQPLTSETGTVGNVSDSVNLDPISSSIKSFYEMMNPNQVVGFDLYSKSLSEIPIPPVVSNNYVEESNTTVPNHPIELPLKGTFPSGNADSNTVGDTNRSGPSNNLTSDMIEVNSTLTVDTKNLTAAKPIHLSPGNELEEGEIAESDNEIIATVKTPNNVWVVNRSPQVQSTLTIPRSANVRDNRFDNRISTKLNESSSSAAYTSNSINPFVSTVNLSNQYTPTSGKYVGSLPNRLTNQVVGQSIGLVQCNNIAGSSSLEHPARVVTSTSRSTLSSVVPPSYPVPSSSYNVPGGQATHSIINSTLPNVALSGDAPVVVPINPIQAATAEINSRYPYGDPTGSSTHPQMSVNVNSTLQMYDPYYSWVYRQGLSGSLNSSYGYGIPEQSQDASTIYKQWGEYYKKLMEACQDSAARAGVSTMFEPPKMIESKSYSWVFEHPNQALNEPPTVADTPETSTTAPKEVVSVPSQAPSGEWNYRYGLKGLLNEHFVTPGITPPSTASSNTPQGDIRGRKRAGRGRRKRKKKI</sequence>
<gene>
    <name evidence="2" type="ORF">GE061_009501</name>
</gene>
<feature type="compositionally biased region" description="Polar residues" evidence="1">
    <location>
        <begin position="593"/>
        <end position="614"/>
    </location>
</feature>
<name>A0A8S9Y2E9_APOLU</name>
<feature type="region of interest" description="Disordered" evidence="1">
    <location>
        <begin position="373"/>
        <end position="401"/>
    </location>
</feature>
<feature type="compositionally biased region" description="Basic residues" evidence="1">
    <location>
        <begin position="1019"/>
        <end position="1034"/>
    </location>
</feature>
<feature type="region of interest" description="Disordered" evidence="1">
    <location>
        <begin position="998"/>
        <end position="1034"/>
    </location>
</feature>
<feature type="region of interest" description="Disordered" evidence="1">
    <location>
        <begin position="588"/>
        <end position="614"/>
    </location>
</feature>
<protein>
    <submittedName>
        <fullName evidence="2">Uncharacterized protein</fullName>
    </submittedName>
</protein>
<feature type="region of interest" description="Disordered" evidence="1">
    <location>
        <begin position="501"/>
        <end position="526"/>
    </location>
</feature>
<dbReference type="OrthoDB" id="10690971at2759"/>
<evidence type="ECO:0000313" key="2">
    <source>
        <dbReference type="EMBL" id="KAF6214758.1"/>
    </source>
</evidence>